<keyword evidence="2" id="KW-1133">Transmembrane helix</keyword>
<feature type="compositionally biased region" description="Low complexity" evidence="1">
    <location>
        <begin position="7"/>
        <end position="19"/>
    </location>
</feature>
<feature type="region of interest" description="Disordered" evidence="1">
    <location>
        <begin position="1"/>
        <end position="51"/>
    </location>
</feature>
<reference evidence="3" key="1">
    <citation type="submission" date="2021-06" db="EMBL/GenBank/DDBJ databases">
        <authorList>
            <person name="Kallberg Y."/>
            <person name="Tangrot J."/>
            <person name="Rosling A."/>
        </authorList>
    </citation>
    <scope>NUCLEOTIDE SEQUENCE</scope>
    <source>
        <strain evidence="3">IN212</strain>
    </source>
</reference>
<feature type="compositionally biased region" description="Polar residues" evidence="1">
    <location>
        <begin position="20"/>
        <end position="44"/>
    </location>
</feature>
<accession>A0A9N9GCI9</accession>
<dbReference type="AlphaFoldDB" id="A0A9N9GCI9"/>
<comment type="caution">
    <text evidence="3">The sequence shown here is derived from an EMBL/GenBank/DDBJ whole genome shotgun (WGS) entry which is preliminary data.</text>
</comment>
<dbReference type="Proteomes" id="UP000789396">
    <property type="component" value="Unassembled WGS sequence"/>
</dbReference>
<dbReference type="EMBL" id="CAJVPZ010007989">
    <property type="protein sequence ID" value="CAG8592837.1"/>
    <property type="molecule type" value="Genomic_DNA"/>
</dbReference>
<evidence type="ECO:0000256" key="2">
    <source>
        <dbReference type="SAM" id="Phobius"/>
    </source>
</evidence>
<name>A0A9N9GCI9_9GLOM</name>
<evidence type="ECO:0000313" key="3">
    <source>
        <dbReference type="EMBL" id="CAG8592837.1"/>
    </source>
</evidence>
<feature type="transmembrane region" description="Helical" evidence="2">
    <location>
        <begin position="95"/>
        <end position="113"/>
    </location>
</feature>
<keyword evidence="2" id="KW-0472">Membrane</keyword>
<proteinExistence type="predicted"/>
<dbReference type="OrthoDB" id="10492622at2759"/>
<evidence type="ECO:0000256" key="1">
    <source>
        <dbReference type="SAM" id="MobiDB-lite"/>
    </source>
</evidence>
<keyword evidence="2" id="KW-0812">Transmembrane</keyword>
<organism evidence="3 4">
    <name type="scientific">Racocetra fulgida</name>
    <dbReference type="NCBI Taxonomy" id="60492"/>
    <lineage>
        <taxon>Eukaryota</taxon>
        <taxon>Fungi</taxon>
        <taxon>Fungi incertae sedis</taxon>
        <taxon>Mucoromycota</taxon>
        <taxon>Glomeromycotina</taxon>
        <taxon>Glomeromycetes</taxon>
        <taxon>Diversisporales</taxon>
        <taxon>Gigasporaceae</taxon>
        <taxon>Racocetra</taxon>
    </lineage>
</organism>
<sequence>MSESEEATTSKNTSNNKTAQIVQVDQDIQNSSDNQNVQDAQMHSDNQDDDFLTPELQEMYKKLDRRMKERYQRCKTDEAKIALLEGIMHERKKGVSVLEIIHIFIDYFIYFFFTKPD</sequence>
<gene>
    <name evidence="3" type="ORF">RFULGI_LOCUS6300</name>
</gene>
<evidence type="ECO:0000313" key="4">
    <source>
        <dbReference type="Proteomes" id="UP000789396"/>
    </source>
</evidence>
<protein>
    <submittedName>
        <fullName evidence="3">3182_t:CDS:1</fullName>
    </submittedName>
</protein>
<keyword evidence="4" id="KW-1185">Reference proteome</keyword>